<dbReference type="GO" id="GO:0006397">
    <property type="term" value="P:mRNA processing"/>
    <property type="evidence" value="ECO:0007669"/>
    <property type="project" value="UniProtKB-KW"/>
</dbReference>
<evidence type="ECO:0000313" key="5">
    <source>
        <dbReference type="EMBL" id="JAC68873.1"/>
    </source>
</evidence>
<dbReference type="InterPro" id="IPR019147">
    <property type="entry name" value="SWAP_N_domain"/>
</dbReference>
<feature type="compositionally biased region" description="Low complexity" evidence="3">
    <location>
        <begin position="191"/>
        <end position="204"/>
    </location>
</feature>
<evidence type="ECO:0000256" key="1">
    <source>
        <dbReference type="ARBA" id="ARBA00022664"/>
    </source>
</evidence>
<dbReference type="Pfam" id="PF09750">
    <property type="entry name" value="DRY_EERY"/>
    <property type="match status" value="1"/>
</dbReference>
<sequence length="456" mass="50712">MSYYHEARAHVKALKQISEDNKRRQERRAELYESKNEHPLHALRLDGRAIKIHRNTEQYEAVERMDGLIKWRGGGGSEESLIDRFDGRAMLDMYIPPRAKPNTAKTDEEIELEEMVAFESYRDLIPLLQRRLSDEQGIAEAEKQNVEFRAAARAAAAAAAGIQEKGAEPEQPRGNFGAVYFQYDNEANAFEGESGSSDDGSGSDMDMDEDEEEDGSGRVPAANSASEEIAKQFGLENFDVLLRREQKREENEGVFHRRPRRRRNSRKKAAARAKRMAGMGLDPYAGSGKTPVTVPKWKADQWVSQSAVRVHHRGSPEYEAYGDRQRDPDGPSQGKGEFKEHVEFITEFAVGEQSTSYVMPYVEEGKAAAAATTAAGGGIREAMPSQLDPGLEGPVALPSAGSTLYGIRADDLLDEEARVAREQRARERARERAGAGRPARRDASDSDSDGGRRARR</sequence>
<evidence type="ECO:0000256" key="2">
    <source>
        <dbReference type="ARBA" id="ARBA00023187"/>
    </source>
</evidence>
<dbReference type="GO" id="GO:0008380">
    <property type="term" value="P:RNA splicing"/>
    <property type="evidence" value="ECO:0007669"/>
    <property type="project" value="UniProtKB-KW"/>
</dbReference>
<accession>A0A061RA54</accession>
<evidence type="ECO:0000259" key="4">
    <source>
        <dbReference type="SMART" id="SM01141"/>
    </source>
</evidence>
<feature type="region of interest" description="Disordered" evidence="3">
    <location>
        <begin position="418"/>
        <end position="456"/>
    </location>
</feature>
<feature type="region of interest" description="Disordered" evidence="3">
    <location>
        <begin position="189"/>
        <end position="223"/>
    </location>
</feature>
<feature type="non-terminal residue" evidence="5">
    <location>
        <position position="456"/>
    </location>
</feature>
<dbReference type="InterPro" id="IPR040397">
    <property type="entry name" value="SWAP"/>
</dbReference>
<feature type="region of interest" description="Disordered" evidence="3">
    <location>
        <begin position="380"/>
        <end position="401"/>
    </location>
</feature>
<protein>
    <submittedName>
        <fullName evidence="5">Splicing factor, arginine/serine-rich 16</fullName>
    </submittedName>
</protein>
<gene>
    <name evidence="5" type="primary">SFRS16</name>
    <name evidence="5" type="ORF">TSPGSL018_7719</name>
</gene>
<dbReference type="SMART" id="SM01141">
    <property type="entry name" value="DRY_EERY"/>
    <property type="match status" value="1"/>
</dbReference>
<reference evidence="5" key="1">
    <citation type="submission" date="2014-05" db="EMBL/GenBank/DDBJ databases">
        <title>The transcriptome of the halophilic microalga Tetraselmis sp. GSL018 isolated from the Great Salt Lake, Utah.</title>
        <authorList>
            <person name="Jinkerson R.E."/>
            <person name="D'Adamo S."/>
            <person name="Posewitz M.C."/>
        </authorList>
    </citation>
    <scope>NUCLEOTIDE SEQUENCE</scope>
    <source>
        <strain evidence="5">GSL018</strain>
    </source>
</reference>
<keyword evidence="1" id="KW-0507">mRNA processing</keyword>
<feature type="compositionally biased region" description="Acidic residues" evidence="3">
    <location>
        <begin position="205"/>
        <end position="214"/>
    </location>
</feature>
<dbReference type="PANTHER" id="PTHR13161:SF4">
    <property type="entry name" value="CLK4-ASSOCIATING SERINE_ARGININE RICH PROTEIN"/>
    <property type="match status" value="1"/>
</dbReference>
<organism evidence="5">
    <name type="scientific">Tetraselmis sp. GSL018</name>
    <dbReference type="NCBI Taxonomy" id="582737"/>
    <lineage>
        <taxon>Eukaryota</taxon>
        <taxon>Viridiplantae</taxon>
        <taxon>Chlorophyta</taxon>
        <taxon>core chlorophytes</taxon>
        <taxon>Chlorodendrophyceae</taxon>
        <taxon>Chlorodendrales</taxon>
        <taxon>Chlorodendraceae</taxon>
        <taxon>Tetraselmis</taxon>
    </lineage>
</organism>
<dbReference type="AlphaFoldDB" id="A0A061RA54"/>
<keyword evidence="2" id="KW-0508">mRNA splicing</keyword>
<evidence type="ECO:0000256" key="3">
    <source>
        <dbReference type="SAM" id="MobiDB-lite"/>
    </source>
</evidence>
<dbReference type="EMBL" id="GBEZ01017459">
    <property type="protein sequence ID" value="JAC68873.1"/>
    <property type="molecule type" value="Transcribed_RNA"/>
</dbReference>
<feature type="region of interest" description="Disordered" evidence="3">
    <location>
        <begin position="249"/>
        <end position="270"/>
    </location>
</feature>
<proteinExistence type="predicted"/>
<name>A0A061RA54_9CHLO</name>
<dbReference type="PANTHER" id="PTHR13161">
    <property type="entry name" value="SPLICING FACTOR SUPPRESSOR OF WHITE APRICOT"/>
    <property type="match status" value="1"/>
</dbReference>
<feature type="domain" description="Suppressor of white apricot N-terminal" evidence="4">
    <location>
        <begin position="41"/>
        <end position="187"/>
    </location>
</feature>
<feature type="region of interest" description="Disordered" evidence="3">
    <location>
        <begin position="308"/>
        <end position="338"/>
    </location>
</feature>
<feature type="compositionally biased region" description="Basic residues" evidence="3">
    <location>
        <begin position="256"/>
        <end position="270"/>
    </location>
</feature>